<dbReference type="RefSeq" id="WP_071185454.1">
    <property type="nucleotide sequence ID" value="NZ_CP017774.1"/>
</dbReference>
<reference evidence="1 2" key="1">
    <citation type="submission" date="2016-10" db="EMBL/GenBank/DDBJ databases">
        <title>Complete Genome Sequence of Flavobacterium sp. PK15.</title>
        <authorList>
            <person name="Ekwe A."/>
            <person name="Kim S.B."/>
        </authorList>
    </citation>
    <scope>NUCLEOTIDE SEQUENCE [LARGE SCALE GENOMIC DNA]</scope>
    <source>
        <strain evidence="1 2">PK15</strain>
    </source>
</reference>
<dbReference type="EMBL" id="CP017774">
    <property type="protein sequence ID" value="APA00215.1"/>
    <property type="molecule type" value="Genomic_DNA"/>
</dbReference>
<protein>
    <submittedName>
        <fullName evidence="1">Uncharacterized protein</fullName>
    </submittedName>
</protein>
<accession>A0A1D9PD15</accession>
<sequence>MAKKPNTVGGGARTNHNGLAFEGRTDLLEALNQHPDFTVMGNQVFRDGAIVAHYYEKHNLYKGFLEPSGVNYKSILSKKILPDGALLVGDTMYIIEKKYQAGSGSVDEKLQTCDFKKKQYVKLFTPLNIKVEYYYVLNDWFDKTEYNDVFEYIESVGCKYFIEELPFNEIGL</sequence>
<evidence type="ECO:0000313" key="1">
    <source>
        <dbReference type="EMBL" id="APA00215.1"/>
    </source>
</evidence>
<organism evidence="1 2">
    <name type="scientific">Flavobacterium commune</name>
    <dbReference type="NCBI Taxonomy" id="1306519"/>
    <lineage>
        <taxon>Bacteria</taxon>
        <taxon>Pseudomonadati</taxon>
        <taxon>Bacteroidota</taxon>
        <taxon>Flavobacteriia</taxon>
        <taxon>Flavobacteriales</taxon>
        <taxon>Flavobacteriaceae</taxon>
        <taxon>Flavobacterium</taxon>
    </lineage>
</organism>
<keyword evidence="2" id="KW-1185">Reference proteome</keyword>
<gene>
    <name evidence="1" type="ORF">BIW12_12690</name>
</gene>
<evidence type="ECO:0000313" key="2">
    <source>
        <dbReference type="Proteomes" id="UP000178198"/>
    </source>
</evidence>
<dbReference type="KEGG" id="fcm:BIW12_12690"/>
<dbReference type="STRING" id="1306519.BIW12_12690"/>
<proteinExistence type="predicted"/>
<name>A0A1D9PD15_9FLAO</name>
<dbReference type="Proteomes" id="UP000178198">
    <property type="component" value="Chromosome"/>
</dbReference>
<dbReference type="AlphaFoldDB" id="A0A1D9PD15"/>
<dbReference type="OrthoDB" id="5361365at2"/>